<name>F6D8S3_THICA</name>
<evidence type="ECO:0000256" key="7">
    <source>
        <dbReference type="ARBA" id="ARBA00023033"/>
    </source>
</evidence>
<dbReference type="GO" id="GO:0006744">
    <property type="term" value="P:ubiquinone biosynthetic process"/>
    <property type="evidence" value="ECO:0007669"/>
    <property type="project" value="UniProtKB-UniPathway"/>
</dbReference>
<dbReference type="HOGENOM" id="CLU_009665_8_1_6"/>
<dbReference type="UniPathway" id="UPA00232"/>
<dbReference type="OrthoDB" id="9769565at2"/>
<evidence type="ECO:0000256" key="3">
    <source>
        <dbReference type="ARBA" id="ARBA00005349"/>
    </source>
</evidence>
<dbReference type="NCBIfam" id="TIGR01988">
    <property type="entry name" value="Ubi-OHases"/>
    <property type="match status" value="1"/>
</dbReference>
<dbReference type="Gene3D" id="3.50.50.60">
    <property type="entry name" value="FAD/NAD(P)-binding domain"/>
    <property type="match status" value="2"/>
</dbReference>
<dbReference type="Pfam" id="PF01494">
    <property type="entry name" value="FAD_binding_3"/>
    <property type="match status" value="1"/>
</dbReference>
<dbReference type="AlphaFoldDB" id="F6D8S3"/>
<dbReference type="EMBL" id="CP002776">
    <property type="protein sequence ID" value="AEG31924.1"/>
    <property type="molecule type" value="Genomic_DNA"/>
</dbReference>
<evidence type="ECO:0000256" key="4">
    <source>
        <dbReference type="ARBA" id="ARBA00022630"/>
    </source>
</evidence>
<comment type="cofactor">
    <cofactor evidence="1">
        <name>FAD</name>
        <dbReference type="ChEBI" id="CHEBI:57692"/>
    </cofactor>
</comment>
<dbReference type="RefSeq" id="WP_013835700.1">
    <property type="nucleotide sequence ID" value="NC_015581.1"/>
</dbReference>
<evidence type="ECO:0000256" key="6">
    <source>
        <dbReference type="ARBA" id="ARBA00023002"/>
    </source>
</evidence>
<comment type="similarity">
    <text evidence="3">Belongs to the UbiH/COQ6 family.</text>
</comment>
<comment type="pathway">
    <text evidence="2">Cofactor biosynthesis; ubiquinone biosynthesis.</text>
</comment>
<sequence length="407" mass="43782">MDAAASSLGSAAEKPADTLPFVIAGGGPVGLSLALGLAAQGYAVCLVDPTKPQQNLSASFDGRMLALSSSSIQLFEQLGVWPALRSVATPIEHIHVSQKGFLGLTLIHAEEMGVEALGYALRAADLGRILWQAVLATPSIRGYYGARVVEAHEQTNHLEVVLATSDTTETETLPARLLIGADGTNSKVRELMSVAFEQTNYQAWAFLAQATSRQPHNGWAYERFTPQGPVALLPIGSHDHKLVYVVPEADKALVENFDDDAFLAAFYAQMGVRMGGFERISARLAYPLTEGRAQQVLKSRMLLMGNACHTQHPVAAQGLNLGLRDVSDFLAISSTGAPSNSDLVAYEEQRLADHQQVMRLTDGLIRVFQHPSPLVGHLRGFGLMVLQALPPLKKRLAAFASRGRSVN</sequence>
<dbReference type="Proteomes" id="UP000009232">
    <property type="component" value="Chromosome"/>
</dbReference>
<evidence type="ECO:0000256" key="1">
    <source>
        <dbReference type="ARBA" id="ARBA00001974"/>
    </source>
</evidence>
<dbReference type="PRINTS" id="PR00420">
    <property type="entry name" value="RNGMNOXGNASE"/>
</dbReference>
<protein>
    <submittedName>
        <fullName evidence="9">Ubiquinone biosynthesis hydroxylase, UbiH/UbiF/VisC/COQ6 family</fullName>
    </submittedName>
</protein>
<evidence type="ECO:0000313" key="10">
    <source>
        <dbReference type="Proteomes" id="UP000009232"/>
    </source>
</evidence>
<dbReference type="InterPro" id="IPR002938">
    <property type="entry name" value="FAD-bd"/>
</dbReference>
<dbReference type="eggNOG" id="COG0654">
    <property type="taxonomic scope" value="Bacteria"/>
</dbReference>
<dbReference type="InterPro" id="IPR036188">
    <property type="entry name" value="FAD/NAD-bd_sf"/>
</dbReference>
<keyword evidence="6" id="KW-0560">Oxidoreductase</keyword>
<reference evidence="9 10" key="1">
    <citation type="submission" date="2011-05" db="EMBL/GenBank/DDBJ databases">
        <title>Complete sequence of Thioalkalimicrobium cyclicum ALM1.</title>
        <authorList>
            <consortium name="US DOE Joint Genome Institute"/>
            <person name="Lucas S."/>
            <person name="Han J."/>
            <person name="Lapidus A."/>
            <person name="Cheng J.-F."/>
            <person name="Goodwin L."/>
            <person name="Pitluck S."/>
            <person name="Peters L."/>
            <person name="Mikhailova N."/>
            <person name="Davenport K."/>
            <person name="Han C."/>
            <person name="Tapia R."/>
            <person name="Land M."/>
            <person name="Hauser L."/>
            <person name="Kyrpides N."/>
            <person name="Ivanova N."/>
            <person name="Pagani I."/>
            <person name="Kappler U."/>
            <person name="Woyke T."/>
        </authorList>
    </citation>
    <scope>NUCLEOTIDE SEQUENCE [LARGE SCALE GENOMIC DNA]</scope>
    <source>
        <strain evidence="10">DSM 14477 / JCM 11371 / ALM1</strain>
    </source>
</reference>
<keyword evidence="9" id="KW-0830">Ubiquinone</keyword>
<dbReference type="KEGG" id="tcy:Thicy_1157"/>
<dbReference type="InterPro" id="IPR010971">
    <property type="entry name" value="UbiH/COQ6"/>
</dbReference>
<dbReference type="GO" id="GO:0071949">
    <property type="term" value="F:FAD binding"/>
    <property type="evidence" value="ECO:0007669"/>
    <property type="project" value="InterPro"/>
</dbReference>
<evidence type="ECO:0000256" key="2">
    <source>
        <dbReference type="ARBA" id="ARBA00004749"/>
    </source>
</evidence>
<dbReference type="SUPFAM" id="SSF51905">
    <property type="entry name" value="FAD/NAD(P)-binding domain"/>
    <property type="match status" value="1"/>
</dbReference>
<gene>
    <name evidence="9" type="ordered locus">Thicy_1157</name>
</gene>
<keyword evidence="5" id="KW-0274">FAD</keyword>
<keyword evidence="10" id="KW-1185">Reference proteome</keyword>
<keyword evidence="4" id="KW-0285">Flavoprotein</keyword>
<keyword evidence="7" id="KW-0503">Monooxygenase</keyword>
<organism evidence="9 10">
    <name type="scientific">Thiomicrospira cyclica (strain DSM 14477 / JCM 11371 / ALM1)</name>
    <name type="common">Thioalkalimicrobium cyclicum</name>
    <dbReference type="NCBI Taxonomy" id="717773"/>
    <lineage>
        <taxon>Bacteria</taxon>
        <taxon>Pseudomonadati</taxon>
        <taxon>Pseudomonadota</taxon>
        <taxon>Gammaproteobacteria</taxon>
        <taxon>Thiotrichales</taxon>
        <taxon>Piscirickettsiaceae</taxon>
        <taxon>Thiomicrospira</taxon>
    </lineage>
</organism>
<accession>F6D8S3</accession>
<dbReference type="GO" id="GO:0008681">
    <property type="term" value="F:2-octaprenyl-6-methoxyphenol hydroxylase activity"/>
    <property type="evidence" value="ECO:0007669"/>
    <property type="project" value="TreeGrafter"/>
</dbReference>
<dbReference type="InterPro" id="IPR051205">
    <property type="entry name" value="UbiH/COQ6_monooxygenase"/>
</dbReference>
<proteinExistence type="inferred from homology"/>
<dbReference type="PANTHER" id="PTHR43876">
    <property type="entry name" value="UBIQUINONE BIOSYNTHESIS MONOOXYGENASE COQ6, MITOCHONDRIAL"/>
    <property type="match status" value="1"/>
</dbReference>
<evidence type="ECO:0000259" key="8">
    <source>
        <dbReference type="Pfam" id="PF01494"/>
    </source>
</evidence>
<dbReference type="STRING" id="717773.Thicy_1157"/>
<evidence type="ECO:0000313" key="9">
    <source>
        <dbReference type="EMBL" id="AEG31924.1"/>
    </source>
</evidence>
<dbReference type="PANTHER" id="PTHR43876:SF8">
    <property type="entry name" value="2-OCTAPRENYL-6-METHOXYPHENOL HYDROXYLASE"/>
    <property type="match status" value="1"/>
</dbReference>
<feature type="domain" description="FAD-binding" evidence="8">
    <location>
        <begin position="22"/>
        <end position="360"/>
    </location>
</feature>
<evidence type="ECO:0000256" key="5">
    <source>
        <dbReference type="ARBA" id="ARBA00022827"/>
    </source>
</evidence>